<dbReference type="GO" id="GO:0043023">
    <property type="term" value="F:ribosomal large subunit binding"/>
    <property type="evidence" value="ECO:0007669"/>
    <property type="project" value="TreeGrafter"/>
</dbReference>
<dbReference type="SUPFAM" id="SSF57850">
    <property type="entry name" value="RING/U-box"/>
    <property type="match status" value="1"/>
</dbReference>
<dbReference type="Pfam" id="PF22999">
    <property type="entry name" value="LTN1_E3_ligase_6th"/>
    <property type="match status" value="1"/>
</dbReference>
<dbReference type="InterPro" id="IPR001841">
    <property type="entry name" value="Znf_RING"/>
</dbReference>
<evidence type="ECO:0000259" key="18">
    <source>
        <dbReference type="PROSITE" id="PS50089"/>
    </source>
</evidence>
<dbReference type="GO" id="GO:0061630">
    <property type="term" value="F:ubiquitin protein ligase activity"/>
    <property type="evidence" value="ECO:0007669"/>
    <property type="project" value="UniProtKB-UniRule"/>
</dbReference>
<comment type="catalytic activity">
    <reaction evidence="1 16">
        <text>S-ubiquitinyl-[E2 ubiquitin-conjugating enzyme]-L-cysteine + [acceptor protein]-L-lysine = [E2 ubiquitin-conjugating enzyme]-L-cysteine + N(6)-ubiquitinyl-[acceptor protein]-L-lysine.</text>
        <dbReference type="EC" id="2.3.2.27"/>
    </reaction>
</comment>
<feature type="compositionally biased region" description="Low complexity" evidence="17">
    <location>
        <begin position="27"/>
        <end position="47"/>
    </location>
</feature>
<comment type="function">
    <text evidence="16">E3 ubiquitin-protein ligase. Component of the ribosome quality control complex (RQC), a ribosome-associated complex that mediates ubiquitination and extraction of incompletely synthesized nascent chains for proteasomal degradation.</text>
</comment>
<comment type="pathway">
    <text evidence="3 16">Protein modification; protein ubiquitination.</text>
</comment>
<dbReference type="InterPro" id="IPR054478">
    <property type="entry name" value="LTN1_UBC"/>
</dbReference>
<dbReference type="Gene3D" id="3.30.40.10">
    <property type="entry name" value="Zinc/RING finger domain, C3HC4 (zinc finger)"/>
    <property type="match status" value="1"/>
</dbReference>
<keyword evidence="7" id="KW-0963">Cytoplasm</keyword>
<dbReference type="GO" id="GO:1990116">
    <property type="term" value="P:ribosome-associated ubiquitin-dependent protein catabolic process"/>
    <property type="evidence" value="ECO:0007669"/>
    <property type="project" value="UniProtKB-UniRule"/>
</dbReference>
<evidence type="ECO:0000256" key="7">
    <source>
        <dbReference type="ARBA" id="ARBA00022490"/>
    </source>
</evidence>
<evidence type="ECO:0000256" key="10">
    <source>
        <dbReference type="ARBA" id="ARBA00022737"/>
    </source>
</evidence>
<feature type="compositionally biased region" description="Low complexity" evidence="17">
    <location>
        <begin position="1"/>
        <end position="12"/>
    </location>
</feature>
<evidence type="ECO:0000256" key="8">
    <source>
        <dbReference type="ARBA" id="ARBA00022679"/>
    </source>
</evidence>
<keyword evidence="10" id="KW-0677">Repeat</keyword>
<keyword evidence="12 16" id="KW-0833">Ubl conjugation pathway</keyword>
<evidence type="ECO:0000256" key="1">
    <source>
        <dbReference type="ARBA" id="ARBA00000900"/>
    </source>
</evidence>
<keyword evidence="8 16" id="KW-0808">Transferase</keyword>
<feature type="compositionally biased region" description="Acidic residues" evidence="17">
    <location>
        <begin position="428"/>
        <end position="459"/>
    </location>
</feature>
<evidence type="ECO:0000256" key="15">
    <source>
        <dbReference type="PROSITE-ProRule" id="PRU00175"/>
    </source>
</evidence>
<dbReference type="Proteomes" id="UP000245768">
    <property type="component" value="Unassembled WGS sequence"/>
</dbReference>
<dbReference type="GO" id="GO:0008270">
    <property type="term" value="F:zinc ion binding"/>
    <property type="evidence" value="ECO:0007669"/>
    <property type="project" value="UniProtKB-KW"/>
</dbReference>
<dbReference type="Pfam" id="PF23009">
    <property type="entry name" value="UBC_like"/>
    <property type="match status" value="1"/>
</dbReference>
<dbReference type="SMART" id="SM00744">
    <property type="entry name" value="RINGv"/>
    <property type="match status" value="1"/>
</dbReference>
<name>A0A316YW53_9BASI</name>
<dbReference type="OrthoDB" id="6108at2759"/>
<keyword evidence="20" id="KW-1185">Reference proteome</keyword>
<evidence type="ECO:0000256" key="5">
    <source>
        <dbReference type="ARBA" id="ARBA00012483"/>
    </source>
</evidence>
<evidence type="ECO:0000256" key="12">
    <source>
        <dbReference type="ARBA" id="ARBA00022786"/>
    </source>
</evidence>
<evidence type="ECO:0000256" key="3">
    <source>
        <dbReference type="ARBA" id="ARBA00004906"/>
    </source>
</evidence>
<feature type="domain" description="RING-type" evidence="18">
    <location>
        <begin position="1750"/>
        <end position="1797"/>
    </location>
</feature>
<feature type="region of interest" description="Disordered" evidence="17">
    <location>
        <begin position="254"/>
        <end position="291"/>
    </location>
</feature>
<dbReference type="GeneID" id="37045745"/>
<dbReference type="GO" id="GO:0005829">
    <property type="term" value="C:cytosol"/>
    <property type="evidence" value="ECO:0007669"/>
    <property type="project" value="UniProtKB-SubCell"/>
</dbReference>
<dbReference type="SUPFAM" id="SSF48371">
    <property type="entry name" value="ARM repeat"/>
    <property type="match status" value="1"/>
</dbReference>
<keyword evidence="13 16" id="KW-0862">Zinc</keyword>
<evidence type="ECO:0000256" key="14">
    <source>
        <dbReference type="ARBA" id="ARBA00055150"/>
    </source>
</evidence>
<evidence type="ECO:0000256" key="6">
    <source>
        <dbReference type="ARBA" id="ARBA00017157"/>
    </source>
</evidence>
<keyword evidence="11 15" id="KW-0863">Zinc-finger</keyword>
<comment type="function">
    <text evidence="14">E3 ubiquitin-protein ligase component of the ribosome quality control complex (RQC), a ribosome-associated complex that mediates ubiquitination and extraction of incompletely synthesized nascent chains for proteasomal degradation. Mediates ubiquitination of proteins derived from mRNAs lacking stop codons (non-stop proteins) and other translation arrest products induced by poly-lysine sequences and tandem rare codons. Ubiquitination leads to CDC48 recruitment for extraction and degradation of the incomplete translation product. May indirectly play a role in chromatin function and transcription.</text>
</comment>
<sequence length="1800" mass="197606">MPKNTKSSASSATRKKQAQKAAKKAGGDPAEAAGASSSSAATAKQPAQRGQKKDKKTKKNEPKKKVYIPPSKPQQAVLDPLDSLGLATLLPSDLVVLLRKASKKDVVTRTRALEGFADWIRDVSLSQEERDSALIIALPSWAHLFPRLSASPNRRLRLLTAQIHQELLDNAAICAELFAQPQLVDSILASTLIMAFDPDRIVSRLGRATVERHISMEQDEPRADIVALDDYMDSIVSLVGDHLLHPHSLLGPWASTSNGNTPGTQTPTTENGNPLRDAKNRDDVNVEEDPEGTDARLVFSSLGVLGYLIASLRARSKEVPESISALIESQTTWTALNPDAQSEDDERRQLGVLSPIVRTAAWQLLKTLTSAWPEGLDLCLPIAGPRALNATWKEKDAGVVPLLRESLVSLLRARPGVWAMSSDKRLDNDEEDEDEDENGIENDGDLSDDEAEEEEEEAKEQETKATFYHGFLDYLSSALQGVSTSYPIVIILLSTLPADLFRPTAAFANELLAAFYRPVDERTLEGREALRSFLPAFCECLVWISARIARRGQASDEDLLEAESVVKENLLVFWKDFVGTPSGESTTAEDAALRSSRTRLIGNDAVVREVSGLLRRLANVDSKLAAQVLDLSRRTLSASILEGADAGDKDEDVIDRTIAILGAAAHGGSTASEHLRYAITDLARDVSGTTANLLVAKDESDDAEEQKRSLLVISRLLATFPAAHKEEPIRRAIGLVVEQLVGRSAKLSLLSSPRVADLLVSYLFLVESRQEKRKRLQEILKALVVPNATVDIDLFSQTDRALRLAFPTSDDEEDIMSPPSEASELDVKVEKLLLEALEGDTPVDTTTQTILARLLDHPGPYILQETAMQMLHTVVSSLDQSYRSLWLLAAWLRSSPSQRGLQCIKDETLRPVASAAFSVAYLGTSEGKEIDRGVARGMWKEIHTSAPEEARDLVTKSLRTSVLDVSINLQQVISGCRAAFQGAQLQSILPEQKGLRELLQKCALDPSPSLAIVDPLVPFTGSGQRSHYDDQGLSALARCGVTMLTAFEEDGLLARRSASSLPSLLAFAIAAEDSLLQPGSALSHFSAEADQAALRRWVPAAVEVATSILSASAGQVDEQWHVQAIESLQKGLEIENDALLTSLSFAWHLAGHETTSSMGTRIFSRLFAGVLAFSGAGEDDAKRWLRLGQISQESRPRLSEAILINVKDLVEESREYDRMRNEIAARLAGTPPEKAAASGLRDLRLLVAAAPDVDSTVMLIPQQRAIMLLKTFQRWVASDEADDFDDEVHARMAQVFTHVLPIVQEMAGSHLDLCFDLVEANLDGRDLFDMSQLPLIHSSLVLLDTLRTLSAQSETLREVWKQRRAAIYEVVRGLFLSLAKVTAVSGSEDGEKAVSVPQEVSFTILSDFVRLMPPKAFQSSEDVEELCKIIERGPSPDLQVTAYRLLGHSIRERVKELVIEAAVGSKQQEEAGANEDATPIPTAPPVKVDFMGNLAAMASWPPQHNSSFTFLLAWLALLDHFEEASLQLKATFAGLLQEREAIASSLLPAMLDLTMTASAEVTNPPFDPSKWSIDEVFLDEIDSKSPNAIRLFATHIYFRCLVHVPNLVRESWYSLRDRQQSLFLRNLTSRHCSPLLSLRELAHLRDPSTLKRIEDESMSVRVLANEVVATYTVDEYPLEIAISIPNDYPLRSVEVKDLKRVGVSESTWRAWILAVRQLIAGKNGLVFDALMLFKSNVEAKFSGFDEDSTCAVCYSIVSPTDRSLPTKPCKTCKKKFHSSCLYKWVSTSGSSTCPLCRSIL</sequence>
<dbReference type="InterPro" id="IPR016024">
    <property type="entry name" value="ARM-type_fold"/>
</dbReference>
<dbReference type="UniPathway" id="UPA00143"/>
<dbReference type="Pfam" id="PF22958">
    <property type="entry name" value="Ltn1_1st"/>
    <property type="match status" value="2"/>
</dbReference>
<comment type="subcellular location">
    <subcellularLocation>
        <location evidence="2">Cytoplasm</location>
        <location evidence="2">Cytosol</location>
    </subcellularLocation>
</comment>
<dbReference type="EMBL" id="KZ819634">
    <property type="protein sequence ID" value="PWN93677.1"/>
    <property type="molecule type" value="Genomic_DNA"/>
</dbReference>
<dbReference type="FunFam" id="3.30.40.10:FF:000038">
    <property type="entry name" value="E3 ubiquitin-protein ligase listerin"/>
    <property type="match status" value="1"/>
</dbReference>
<evidence type="ECO:0000313" key="20">
    <source>
        <dbReference type="Proteomes" id="UP000245768"/>
    </source>
</evidence>
<dbReference type="InterPro" id="IPR039795">
    <property type="entry name" value="LTN1/Rkr1"/>
</dbReference>
<proteinExistence type="inferred from homology"/>
<evidence type="ECO:0000256" key="2">
    <source>
        <dbReference type="ARBA" id="ARBA00004514"/>
    </source>
</evidence>
<dbReference type="GO" id="GO:0016567">
    <property type="term" value="P:protein ubiquitination"/>
    <property type="evidence" value="ECO:0007669"/>
    <property type="project" value="UniProtKB-UniPathway"/>
</dbReference>
<dbReference type="Pfam" id="PF13639">
    <property type="entry name" value="zf-RING_2"/>
    <property type="match status" value="1"/>
</dbReference>
<organism evidence="19 20">
    <name type="scientific">Acaromyces ingoldii</name>
    <dbReference type="NCBI Taxonomy" id="215250"/>
    <lineage>
        <taxon>Eukaryota</taxon>
        <taxon>Fungi</taxon>
        <taxon>Dikarya</taxon>
        <taxon>Basidiomycota</taxon>
        <taxon>Ustilaginomycotina</taxon>
        <taxon>Exobasidiomycetes</taxon>
        <taxon>Exobasidiales</taxon>
        <taxon>Cryptobasidiaceae</taxon>
        <taxon>Acaromyces</taxon>
    </lineage>
</organism>
<evidence type="ECO:0000256" key="16">
    <source>
        <dbReference type="RuleBase" id="RU367090"/>
    </source>
</evidence>
<dbReference type="GO" id="GO:1990112">
    <property type="term" value="C:RQC complex"/>
    <property type="evidence" value="ECO:0007669"/>
    <property type="project" value="UniProtKB-UniRule"/>
</dbReference>
<dbReference type="PROSITE" id="PS50089">
    <property type="entry name" value="ZF_RING_2"/>
    <property type="match status" value="1"/>
</dbReference>
<dbReference type="InterPro" id="IPR013083">
    <property type="entry name" value="Znf_RING/FYVE/PHD"/>
</dbReference>
<dbReference type="GO" id="GO:0072344">
    <property type="term" value="P:rescue of stalled ribosome"/>
    <property type="evidence" value="ECO:0007669"/>
    <property type="project" value="UniProtKB-UniRule"/>
</dbReference>
<accession>A0A316YW53</accession>
<dbReference type="STRING" id="215250.A0A316YW53"/>
<dbReference type="InterPro" id="IPR011016">
    <property type="entry name" value="Znf_RING-CH"/>
</dbReference>
<feature type="region of interest" description="Disordered" evidence="17">
    <location>
        <begin position="1"/>
        <end position="74"/>
    </location>
</feature>
<dbReference type="EC" id="2.3.2.27" evidence="5 16"/>
<dbReference type="PANTHER" id="PTHR12389:SF0">
    <property type="entry name" value="E3 UBIQUITIN-PROTEIN LIGASE LISTERIN"/>
    <property type="match status" value="1"/>
</dbReference>
<keyword evidence="9 16" id="KW-0479">Metal-binding</keyword>
<dbReference type="RefSeq" id="XP_025380875.1">
    <property type="nucleotide sequence ID" value="XM_025523829.1"/>
</dbReference>
<gene>
    <name evidence="19" type="ORF">FA10DRAFT_283307</name>
</gene>
<protein>
    <recommendedName>
        <fullName evidence="6 16">E3 ubiquitin-protein ligase listerin</fullName>
        <ecNumber evidence="5 16">2.3.2.27</ecNumber>
    </recommendedName>
    <alternativeName>
        <fullName evidence="16">RING-type E3 ubiquitin transferase listerin</fullName>
    </alternativeName>
</protein>
<reference evidence="19" key="1">
    <citation type="journal article" date="2018" name="Mol. Biol. Evol.">
        <title>Broad Genomic Sampling Reveals a Smut Pathogenic Ancestry of the Fungal Clade Ustilaginomycotina.</title>
        <authorList>
            <person name="Kijpornyongpan T."/>
            <person name="Mondo S.J."/>
            <person name="Barry K."/>
            <person name="Sandor L."/>
            <person name="Lee J."/>
            <person name="Lipzen A."/>
            <person name="Pangilinan J."/>
            <person name="LaButti K."/>
            <person name="Hainaut M."/>
            <person name="Henrissat B."/>
            <person name="Grigoriev I.V."/>
            <person name="Spatafora J.W."/>
            <person name="Aime M.C."/>
        </authorList>
    </citation>
    <scope>NUCLEOTIDE SEQUENCE [LARGE SCALE GENOMIC DNA]</scope>
    <source>
        <strain evidence="19">MCA 4198</strain>
    </source>
</reference>
<feature type="region of interest" description="Disordered" evidence="17">
    <location>
        <begin position="422"/>
        <end position="462"/>
    </location>
</feature>
<feature type="compositionally biased region" description="Low complexity" evidence="17">
    <location>
        <begin position="256"/>
        <end position="274"/>
    </location>
</feature>
<evidence type="ECO:0000313" key="19">
    <source>
        <dbReference type="EMBL" id="PWN93677.1"/>
    </source>
</evidence>
<evidence type="ECO:0000256" key="17">
    <source>
        <dbReference type="SAM" id="MobiDB-lite"/>
    </source>
</evidence>
<evidence type="ECO:0000256" key="11">
    <source>
        <dbReference type="ARBA" id="ARBA00022771"/>
    </source>
</evidence>
<comment type="similarity">
    <text evidence="4 16">Belongs to the LTN1 family.</text>
</comment>
<evidence type="ECO:0000256" key="4">
    <source>
        <dbReference type="ARBA" id="ARBA00007997"/>
    </source>
</evidence>
<dbReference type="InterPro" id="IPR054476">
    <property type="entry name" value="Ltn1_N"/>
</dbReference>
<dbReference type="PANTHER" id="PTHR12389">
    <property type="entry name" value="ZINC FINGER PROTEIN 294"/>
    <property type="match status" value="1"/>
</dbReference>
<evidence type="ECO:0000256" key="13">
    <source>
        <dbReference type="ARBA" id="ARBA00022833"/>
    </source>
</evidence>
<dbReference type="InParanoid" id="A0A316YW53"/>
<dbReference type="InterPro" id="IPR054477">
    <property type="entry name" value="LTN1_E3_ligase_6th"/>
</dbReference>
<comment type="subunit">
    <text evidence="16">Component of the ribosome quality control complex (RQC).</text>
</comment>
<feature type="compositionally biased region" description="Basic residues" evidence="17">
    <location>
        <begin position="13"/>
        <end position="23"/>
    </location>
</feature>
<evidence type="ECO:0000256" key="9">
    <source>
        <dbReference type="ARBA" id="ARBA00022723"/>
    </source>
</evidence>